<accession>A0ABY6TQM7</accession>
<dbReference type="Proteomes" id="UP000766486">
    <property type="component" value="Unassembled WGS sequence"/>
</dbReference>
<dbReference type="PANTHER" id="PTHR47425:SF2">
    <property type="entry name" value="FARB-RELATED"/>
    <property type="match status" value="1"/>
</dbReference>
<evidence type="ECO:0000259" key="4">
    <source>
        <dbReference type="PROSITE" id="PS50048"/>
    </source>
</evidence>
<evidence type="ECO:0000256" key="2">
    <source>
        <dbReference type="ARBA" id="ARBA00023242"/>
    </source>
</evidence>
<dbReference type="PANTHER" id="PTHR47425">
    <property type="entry name" value="FARB-RELATED"/>
    <property type="match status" value="1"/>
</dbReference>
<name>A0ABY6TQM7_BIOOC</name>
<feature type="region of interest" description="Disordered" evidence="3">
    <location>
        <begin position="83"/>
        <end position="102"/>
    </location>
</feature>
<dbReference type="SMART" id="SM00066">
    <property type="entry name" value="GAL4"/>
    <property type="match status" value="1"/>
</dbReference>
<evidence type="ECO:0000313" key="5">
    <source>
        <dbReference type="EMBL" id="VUC20935.1"/>
    </source>
</evidence>
<dbReference type="PROSITE" id="PS50048">
    <property type="entry name" value="ZN2_CY6_FUNGAL_2"/>
    <property type="match status" value="1"/>
</dbReference>
<dbReference type="CDD" id="cd00067">
    <property type="entry name" value="GAL4"/>
    <property type="match status" value="1"/>
</dbReference>
<dbReference type="InterPro" id="IPR007219">
    <property type="entry name" value="XnlR_reg_dom"/>
</dbReference>
<dbReference type="Pfam" id="PF04082">
    <property type="entry name" value="Fungal_trans"/>
    <property type="match status" value="1"/>
</dbReference>
<dbReference type="InterPro" id="IPR036864">
    <property type="entry name" value="Zn2-C6_fun-type_DNA-bd_sf"/>
</dbReference>
<evidence type="ECO:0000313" key="6">
    <source>
        <dbReference type="Proteomes" id="UP000766486"/>
    </source>
</evidence>
<proteinExistence type="predicted"/>
<keyword evidence="1" id="KW-0479">Metal-binding</keyword>
<feature type="domain" description="Zn(2)-C6 fungal-type" evidence="4">
    <location>
        <begin position="12"/>
        <end position="42"/>
    </location>
</feature>
<keyword evidence="2" id="KW-0539">Nucleus</keyword>
<dbReference type="InterPro" id="IPR052761">
    <property type="entry name" value="Fungal_Detox/Toxin_TFs"/>
</dbReference>
<keyword evidence="6" id="KW-1185">Reference proteome</keyword>
<sequence>MALKIRKRSPVACGSCRERKVRCDVAQKGAPCTNCHLDQLACFVATKRRRKNFAAFEVKKLPITSVAEINKNLIRSILPTKPPSLSASSAASSPRASPNCKDSPESLLYTQYSFLSLGNLDNIPAQEVHLLQNAGCFRIPKPEDLCCFLKQYFLYVHPFCPMLHEGALWELFTGADGNELYREGFSLMLLQAMMFASSSFVDGDVISSFGFGNTSAARATLYQRAKLLFNLEAETSPLYRSQTALLLSFWSLQAHSQPQESSVPWLSIAIAHAKEIVAPRYDSSLDPQIYKSRPRETLLKRLWWACIIRDRMIPQGFQRALNISQADPDFQSVTPLTHLDFTDEIMTSQACSSKHKLLLVGLVVRFAELCAIMTDLPQLTRQGRQMEAEDGTHSSTNQVKIAKLTRALQDWHCITKNQFPPIKAGESVVSHAAPEDTPVILHHHLMYMYYYSFIATLYYSQVTRPASYSRSADGSKITGIGNEELFKGLEEAVYQYTGCLSNLIELEFSQWLPPSVVATTILPSVFLILDSHFAKKGAFTPTDRVDDKQMAPQDLLTILLKALGILNEHYDGANWVPIVVRRILGLADLVRASGLSLEFESWTEFITQSPHAYPHFALMVDVALGGYSDHLSNYGLLHFQQAIWEAVEGSGTRESCDAAATEAKLEKSTPFEPSPTTSLSLSPGTDDFYDIAMDNALEDFRAGETRDPAQHCLEMSGSMTMGLSPPELIHGLEGLSEDDFAVFGLRDI</sequence>
<dbReference type="PROSITE" id="PS00463">
    <property type="entry name" value="ZN2_CY6_FUNGAL_1"/>
    <property type="match status" value="1"/>
</dbReference>
<dbReference type="SUPFAM" id="SSF57701">
    <property type="entry name" value="Zn2/Cys6 DNA-binding domain"/>
    <property type="match status" value="1"/>
</dbReference>
<feature type="compositionally biased region" description="Low complexity" evidence="3">
    <location>
        <begin position="670"/>
        <end position="683"/>
    </location>
</feature>
<evidence type="ECO:0000256" key="1">
    <source>
        <dbReference type="ARBA" id="ARBA00022723"/>
    </source>
</evidence>
<comment type="caution">
    <text evidence="5">The sequence shown here is derived from an EMBL/GenBank/DDBJ whole genome shotgun (WGS) entry which is preliminary data.</text>
</comment>
<dbReference type="Pfam" id="PF00172">
    <property type="entry name" value="Zn_clus"/>
    <property type="match status" value="1"/>
</dbReference>
<evidence type="ECO:0000256" key="3">
    <source>
        <dbReference type="SAM" id="MobiDB-lite"/>
    </source>
</evidence>
<reference evidence="5 6" key="1">
    <citation type="submission" date="2019-06" db="EMBL/GenBank/DDBJ databases">
        <authorList>
            <person name="Broberg M."/>
        </authorList>
    </citation>
    <scope>NUCLEOTIDE SEQUENCE [LARGE SCALE GENOMIC DNA]</scope>
</reference>
<protein>
    <recommendedName>
        <fullName evidence="4">Zn(2)-C6 fungal-type domain-containing protein</fullName>
    </recommendedName>
</protein>
<feature type="compositionally biased region" description="Low complexity" evidence="3">
    <location>
        <begin position="83"/>
        <end position="98"/>
    </location>
</feature>
<dbReference type="EMBL" id="CABFNS010000312">
    <property type="protein sequence ID" value="VUC20935.1"/>
    <property type="molecule type" value="Genomic_DNA"/>
</dbReference>
<organism evidence="5 6">
    <name type="scientific">Bionectria ochroleuca</name>
    <name type="common">Gliocladium roseum</name>
    <dbReference type="NCBI Taxonomy" id="29856"/>
    <lineage>
        <taxon>Eukaryota</taxon>
        <taxon>Fungi</taxon>
        <taxon>Dikarya</taxon>
        <taxon>Ascomycota</taxon>
        <taxon>Pezizomycotina</taxon>
        <taxon>Sordariomycetes</taxon>
        <taxon>Hypocreomycetidae</taxon>
        <taxon>Hypocreales</taxon>
        <taxon>Bionectriaceae</taxon>
        <taxon>Clonostachys</taxon>
    </lineage>
</organism>
<feature type="region of interest" description="Disordered" evidence="3">
    <location>
        <begin position="663"/>
        <end position="683"/>
    </location>
</feature>
<dbReference type="Gene3D" id="4.10.240.10">
    <property type="entry name" value="Zn(2)-C6 fungal-type DNA-binding domain"/>
    <property type="match status" value="1"/>
</dbReference>
<gene>
    <name evidence="5" type="ORF">CLO192961_LOCUS36771</name>
</gene>
<dbReference type="InterPro" id="IPR001138">
    <property type="entry name" value="Zn2Cys6_DnaBD"/>
</dbReference>
<dbReference type="CDD" id="cd12148">
    <property type="entry name" value="fungal_TF_MHR"/>
    <property type="match status" value="1"/>
</dbReference>